<comment type="caution">
    <text evidence="2">The sequence shown here is derived from an EMBL/GenBank/DDBJ whole genome shotgun (WGS) entry which is preliminary data.</text>
</comment>
<protein>
    <submittedName>
        <fullName evidence="2">GNAT family N-acetyltransferase</fullName>
    </submittedName>
</protein>
<proteinExistence type="predicted"/>
<dbReference type="InterPro" id="IPR000182">
    <property type="entry name" value="GNAT_dom"/>
</dbReference>
<keyword evidence="2" id="KW-0808">Transferase</keyword>
<dbReference type="AlphaFoldDB" id="A0A845F2G1"/>
<dbReference type="InterPro" id="IPR016181">
    <property type="entry name" value="Acyl_CoA_acyltransferase"/>
</dbReference>
<accession>A0A845F2G1</accession>
<dbReference type="SUPFAM" id="SSF55729">
    <property type="entry name" value="Acyl-CoA N-acyltransferases (Nat)"/>
    <property type="match status" value="1"/>
</dbReference>
<sequence length="91" mass="10339">MNVTLRLIKEEDLPLIQHYLSIEGVSRMTNVPEPYPTNGAREWFEMVSEEHQAENHYPFAIIADGEFAGSISVRCEQGDIGAIDYWVAPPF</sequence>
<name>A0A845F2G1_9BACL</name>
<evidence type="ECO:0000313" key="2">
    <source>
        <dbReference type="EMBL" id="MYL64989.1"/>
    </source>
</evidence>
<dbReference type="GO" id="GO:0016747">
    <property type="term" value="F:acyltransferase activity, transferring groups other than amino-acyl groups"/>
    <property type="evidence" value="ECO:0007669"/>
    <property type="project" value="InterPro"/>
</dbReference>
<dbReference type="EMBL" id="WMEY01000005">
    <property type="protein sequence ID" value="MYL64989.1"/>
    <property type="molecule type" value="Genomic_DNA"/>
</dbReference>
<dbReference type="Pfam" id="PF13302">
    <property type="entry name" value="Acetyltransf_3"/>
    <property type="match status" value="1"/>
</dbReference>
<dbReference type="Gene3D" id="3.40.630.30">
    <property type="match status" value="1"/>
</dbReference>
<gene>
    <name evidence="2" type="ORF">GLW07_16645</name>
</gene>
<evidence type="ECO:0000313" key="3">
    <source>
        <dbReference type="Proteomes" id="UP000447833"/>
    </source>
</evidence>
<organism evidence="2 3">
    <name type="scientific">Guptibacillus hwajinpoensis</name>
    <dbReference type="NCBI Taxonomy" id="208199"/>
    <lineage>
        <taxon>Bacteria</taxon>
        <taxon>Bacillati</taxon>
        <taxon>Bacillota</taxon>
        <taxon>Bacilli</taxon>
        <taxon>Bacillales</taxon>
        <taxon>Guptibacillaceae</taxon>
        <taxon>Guptibacillus</taxon>
    </lineage>
</organism>
<dbReference type="Proteomes" id="UP000447833">
    <property type="component" value="Unassembled WGS sequence"/>
</dbReference>
<evidence type="ECO:0000259" key="1">
    <source>
        <dbReference type="Pfam" id="PF13302"/>
    </source>
</evidence>
<feature type="domain" description="N-acetyltransferase" evidence="1">
    <location>
        <begin position="3"/>
        <end position="91"/>
    </location>
</feature>
<reference evidence="2 3" key="1">
    <citation type="submission" date="2019-11" db="EMBL/GenBank/DDBJ databases">
        <title>Genome sequences of 17 halophilic strains isolated from different environments.</title>
        <authorList>
            <person name="Furrow R.E."/>
        </authorList>
    </citation>
    <scope>NUCLEOTIDE SEQUENCE [LARGE SCALE GENOMIC DNA]</scope>
    <source>
        <strain evidence="2 3">22506_14_FS</strain>
    </source>
</reference>